<feature type="transmembrane region" description="Helical" evidence="8">
    <location>
        <begin position="103"/>
        <end position="124"/>
    </location>
</feature>
<keyword evidence="5 8" id="KW-0812">Transmembrane</keyword>
<organism evidence="9 10">
    <name type="scientific">candidate division WWE3 bacterium CG_4_9_14_3_um_filter_34_6</name>
    <dbReference type="NCBI Taxonomy" id="1975079"/>
    <lineage>
        <taxon>Bacteria</taxon>
        <taxon>Katanobacteria</taxon>
    </lineage>
</organism>
<dbReference type="GO" id="GO:0016763">
    <property type="term" value="F:pentosyltransferase activity"/>
    <property type="evidence" value="ECO:0007669"/>
    <property type="project" value="TreeGrafter"/>
</dbReference>
<evidence type="ECO:0000256" key="3">
    <source>
        <dbReference type="ARBA" id="ARBA00022676"/>
    </source>
</evidence>
<dbReference type="GO" id="GO:0005886">
    <property type="term" value="C:plasma membrane"/>
    <property type="evidence" value="ECO:0007669"/>
    <property type="project" value="UniProtKB-SubCell"/>
</dbReference>
<feature type="transmembrane region" description="Helical" evidence="8">
    <location>
        <begin position="149"/>
        <end position="169"/>
    </location>
</feature>
<accession>A0A2M7X3L0</accession>
<feature type="transmembrane region" description="Helical" evidence="8">
    <location>
        <begin position="181"/>
        <end position="199"/>
    </location>
</feature>
<proteinExistence type="predicted"/>
<evidence type="ECO:0000256" key="1">
    <source>
        <dbReference type="ARBA" id="ARBA00004651"/>
    </source>
</evidence>
<dbReference type="PANTHER" id="PTHR33908:SF11">
    <property type="entry name" value="MEMBRANE PROTEIN"/>
    <property type="match status" value="1"/>
</dbReference>
<evidence type="ECO:0000256" key="7">
    <source>
        <dbReference type="ARBA" id="ARBA00023136"/>
    </source>
</evidence>
<dbReference type="Proteomes" id="UP000230683">
    <property type="component" value="Unassembled WGS sequence"/>
</dbReference>
<evidence type="ECO:0000313" key="10">
    <source>
        <dbReference type="Proteomes" id="UP000230683"/>
    </source>
</evidence>
<keyword evidence="7 8" id="KW-0472">Membrane</keyword>
<keyword evidence="4" id="KW-0808">Transferase</keyword>
<dbReference type="AlphaFoldDB" id="A0A2M7X3L0"/>
<dbReference type="InterPro" id="IPR050297">
    <property type="entry name" value="LipidA_mod_glycosyltrf_83"/>
</dbReference>
<gene>
    <name evidence="9" type="ORF">CO178_01680</name>
</gene>
<keyword evidence="2" id="KW-1003">Cell membrane</keyword>
<feature type="transmembrane region" description="Helical" evidence="8">
    <location>
        <begin position="231"/>
        <end position="249"/>
    </location>
</feature>
<evidence type="ECO:0000313" key="9">
    <source>
        <dbReference type="EMBL" id="PJA40718.1"/>
    </source>
</evidence>
<name>A0A2M7X3L0_UNCKA</name>
<dbReference type="EMBL" id="PFWY01000078">
    <property type="protein sequence ID" value="PJA40718.1"/>
    <property type="molecule type" value="Genomic_DNA"/>
</dbReference>
<evidence type="ECO:0000256" key="6">
    <source>
        <dbReference type="ARBA" id="ARBA00022989"/>
    </source>
</evidence>
<feature type="non-terminal residue" evidence="9">
    <location>
        <position position="1"/>
    </location>
</feature>
<evidence type="ECO:0000256" key="8">
    <source>
        <dbReference type="SAM" id="Phobius"/>
    </source>
</evidence>
<keyword evidence="3" id="KW-0328">Glycosyltransferase</keyword>
<feature type="transmembrane region" description="Helical" evidence="8">
    <location>
        <begin position="261"/>
        <end position="279"/>
    </location>
</feature>
<evidence type="ECO:0000256" key="2">
    <source>
        <dbReference type="ARBA" id="ARBA00022475"/>
    </source>
</evidence>
<feature type="transmembrane region" description="Helical" evidence="8">
    <location>
        <begin position="35"/>
        <end position="53"/>
    </location>
</feature>
<comment type="subcellular location">
    <subcellularLocation>
        <location evidence="1">Cell membrane</location>
        <topology evidence="1">Multi-pass membrane protein</topology>
    </subcellularLocation>
</comment>
<dbReference type="PANTHER" id="PTHR33908">
    <property type="entry name" value="MANNOSYLTRANSFERASE YKCB-RELATED"/>
    <property type="match status" value="1"/>
</dbReference>
<feature type="transmembrane region" description="Helical" evidence="8">
    <location>
        <begin position="205"/>
        <end position="224"/>
    </location>
</feature>
<evidence type="ECO:0008006" key="11">
    <source>
        <dbReference type="Google" id="ProtNLM"/>
    </source>
</evidence>
<dbReference type="GO" id="GO:0009103">
    <property type="term" value="P:lipopolysaccharide biosynthetic process"/>
    <property type="evidence" value="ECO:0007669"/>
    <property type="project" value="UniProtKB-ARBA"/>
</dbReference>
<evidence type="ECO:0000256" key="4">
    <source>
        <dbReference type="ARBA" id="ARBA00022679"/>
    </source>
</evidence>
<comment type="caution">
    <text evidence="9">The sequence shown here is derived from an EMBL/GenBank/DDBJ whole genome shotgun (WGS) entry which is preliminary data.</text>
</comment>
<feature type="transmembrane region" description="Helical" evidence="8">
    <location>
        <begin position="65"/>
        <end position="94"/>
    </location>
</feature>
<feature type="transmembrane region" description="Helical" evidence="8">
    <location>
        <begin position="286"/>
        <end position="304"/>
    </location>
</feature>
<protein>
    <recommendedName>
        <fullName evidence="11">Glycosyltransferase RgtA/B/C/D-like domain-containing protein</fullName>
    </recommendedName>
</protein>
<keyword evidence="6 8" id="KW-1133">Transmembrane helix</keyword>
<reference evidence="10" key="1">
    <citation type="submission" date="2017-09" db="EMBL/GenBank/DDBJ databases">
        <title>Depth-based differentiation of microbial function through sediment-hosted aquifers and enrichment of novel symbionts in the deep terrestrial subsurface.</title>
        <authorList>
            <person name="Probst A.J."/>
            <person name="Ladd B."/>
            <person name="Jarett J.K."/>
            <person name="Geller-Mcgrath D.E."/>
            <person name="Sieber C.M.K."/>
            <person name="Emerson J.B."/>
            <person name="Anantharaman K."/>
            <person name="Thomas B.C."/>
            <person name="Malmstrom R."/>
            <person name="Stieglmeier M."/>
            <person name="Klingl A."/>
            <person name="Woyke T."/>
            <person name="Ryan C.M."/>
            <person name="Banfield J.F."/>
        </authorList>
    </citation>
    <scope>NUCLEOTIDE SEQUENCE [LARGE SCALE GENOMIC DNA]</scope>
</reference>
<evidence type="ECO:0000256" key="5">
    <source>
        <dbReference type="ARBA" id="ARBA00022692"/>
    </source>
</evidence>
<sequence>QFINSNKNYAVITAVLTSLNGIFAYWSFRVMADPVFTFLIILFSYLFMKWNTAKSYSKNSYKQTIILSIILLTITMTRLEGLFIAVSCGLYLLITRASWKKIFILYIPQILIYLPWTIYAKFLYSGSVQNDYLIEAQGFIFNFDRFQYFLAYSLFVLVVPAFVYFIYIGLKKIIKENISNWIVILGFIFLEILIGFIWTPSLPRIYMPIIPFLTIFSVYGIQIFDAKKSKLSYILSSILLLGLFIYLQYTLKLYFLGASKLLFLILIIGSIKLIFFIYFEKSFKRFLIVGLVIFNLLISFVVIYNQRLVYKTVKQAIDFSAPTDEKIAYSDETGNTEWYLRNNFYYLEQKFTVDSNEQYAVLKNSSSQYLIWTNEFNRGSSFIDPKDDARYDLVAIYSQPIIDPFDVMLDKLGLVEDNNFQVFVSKVYLVNFVNEEVN</sequence>